<dbReference type="Pfam" id="PF01565">
    <property type="entry name" value="FAD_binding_4"/>
    <property type="match status" value="1"/>
</dbReference>
<organism evidence="9 10">
    <name type="scientific">Actinomycetospora chibensis</name>
    <dbReference type="NCBI Taxonomy" id="663606"/>
    <lineage>
        <taxon>Bacteria</taxon>
        <taxon>Bacillati</taxon>
        <taxon>Actinomycetota</taxon>
        <taxon>Actinomycetes</taxon>
        <taxon>Pseudonocardiales</taxon>
        <taxon>Pseudonocardiaceae</taxon>
        <taxon>Actinomycetospora</taxon>
    </lineage>
</organism>
<feature type="domain" description="FAD-binding PCMH-type" evidence="8">
    <location>
        <begin position="49"/>
        <end position="281"/>
    </location>
</feature>
<protein>
    <submittedName>
        <fullName evidence="9">FAD-binding and (Fe-S)-binding domain-containing protein</fullName>
    </submittedName>
</protein>
<dbReference type="InterPro" id="IPR017900">
    <property type="entry name" value="4Fe4S_Fe_S_CS"/>
</dbReference>
<dbReference type="InterPro" id="IPR006094">
    <property type="entry name" value="Oxid_FAD_bind_N"/>
</dbReference>
<dbReference type="Gene3D" id="3.30.465.10">
    <property type="match status" value="1"/>
</dbReference>
<comment type="caution">
    <text evidence="9">The sequence shown here is derived from an EMBL/GenBank/DDBJ whole genome shotgun (WGS) entry which is preliminary data.</text>
</comment>
<keyword evidence="4" id="KW-0274">FAD</keyword>
<dbReference type="InterPro" id="IPR016166">
    <property type="entry name" value="FAD-bd_PCMH"/>
</dbReference>
<evidence type="ECO:0000313" key="10">
    <source>
        <dbReference type="Proteomes" id="UP001595909"/>
    </source>
</evidence>
<evidence type="ECO:0000313" key="9">
    <source>
        <dbReference type="EMBL" id="MFC4836702.1"/>
    </source>
</evidence>
<comment type="cofactor">
    <cofactor evidence="1">
        <name>FAD</name>
        <dbReference type="ChEBI" id="CHEBI:57692"/>
    </cofactor>
</comment>
<dbReference type="InterPro" id="IPR016164">
    <property type="entry name" value="FAD-linked_Oxase-like_C"/>
</dbReference>
<keyword evidence="2" id="KW-0285">Flavoprotein</keyword>
<dbReference type="RefSeq" id="WP_274191803.1">
    <property type="nucleotide sequence ID" value="NZ_BAABHN010000069.1"/>
</dbReference>
<dbReference type="SUPFAM" id="SSF46548">
    <property type="entry name" value="alpha-helical ferredoxin"/>
    <property type="match status" value="1"/>
</dbReference>
<evidence type="ECO:0000256" key="5">
    <source>
        <dbReference type="ARBA" id="ARBA00023002"/>
    </source>
</evidence>
<gene>
    <name evidence="9" type="ORF">ACFPEL_30165</name>
</gene>
<proteinExistence type="predicted"/>
<dbReference type="Gene3D" id="1.10.45.10">
    <property type="entry name" value="Vanillyl-alcohol Oxidase, Chain A, domain 4"/>
    <property type="match status" value="1"/>
</dbReference>
<dbReference type="InterPro" id="IPR036318">
    <property type="entry name" value="FAD-bd_PCMH-like_sf"/>
</dbReference>
<dbReference type="SUPFAM" id="SSF55103">
    <property type="entry name" value="FAD-linked oxidases, C-terminal domain"/>
    <property type="match status" value="1"/>
</dbReference>
<dbReference type="PANTHER" id="PTHR11748">
    <property type="entry name" value="D-LACTATE DEHYDROGENASE"/>
    <property type="match status" value="1"/>
</dbReference>
<dbReference type="InterPro" id="IPR016169">
    <property type="entry name" value="FAD-bd_PCMH_sub2"/>
</dbReference>
<evidence type="ECO:0000256" key="1">
    <source>
        <dbReference type="ARBA" id="ARBA00001974"/>
    </source>
</evidence>
<dbReference type="Gene3D" id="3.30.43.10">
    <property type="entry name" value="Uridine Diphospho-n-acetylenolpyruvylglucosamine Reductase, domain 2"/>
    <property type="match status" value="1"/>
</dbReference>
<dbReference type="PANTHER" id="PTHR11748:SF119">
    <property type="entry name" value="D-2-HYDROXYGLUTARATE DEHYDROGENASE"/>
    <property type="match status" value="1"/>
</dbReference>
<evidence type="ECO:0000259" key="8">
    <source>
        <dbReference type="PROSITE" id="PS51387"/>
    </source>
</evidence>
<keyword evidence="5" id="KW-0560">Oxidoreductase</keyword>
<evidence type="ECO:0000256" key="2">
    <source>
        <dbReference type="ARBA" id="ARBA00022630"/>
    </source>
</evidence>
<dbReference type="Gene3D" id="3.30.70.2740">
    <property type="match status" value="1"/>
</dbReference>
<dbReference type="InterPro" id="IPR016171">
    <property type="entry name" value="Vanillyl_alc_oxidase_C-sub2"/>
</dbReference>
<dbReference type="InterPro" id="IPR016167">
    <property type="entry name" value="FAD-bd_PCMH_sub1"/>
</dbReference>
<dbReference type="InterPro" id="IPR017896">
    <property type="entry name" value="4Fe4S_Fe-S-bd"/>
</dbReference>
<keyword evidence="3" id="KW-0479">Metal-binding</keyword>
<dbReference type="Pfam" id="PF13183">
    <property type="entry name" value="Fer4_8"/>
    <property type="match status" value="1"/>
</dbReference>
<name>A0ABV9RU37_9PSEU</name>
<accession>A0ABV9RU37</accession>
<dbReference type="Proteomes" id="UP001595909">
    <property type="component" value="Unassembled WGS sequence"/>
</dbReference>
<dbReference type="PROSITE" id="PS00198">
    <property type="entry name" value="4FE4S_FER_1"/>
    <property type="match status" value="1"/>
</dbReference>
<dbReference type="InterPro" id="IPR004113">
    <property type="entry name" value="FAD-bd_oxidored_4_C"/>
</dbReference>
<dbReference type="PROSITE" id="PS51387">
    <property type="entry name" value="FAD_PCMH"/>
    <property type="match status" value="1"/>
</dbReference>
<dbReference type="InterPro" id="IPR004017">
    <property type="entry name" value="Cys_rich_dom"/>
</dbReference>
<dbReference type="EMBL" id="JBHSIM010000069">
    <property type="protein sequence ID" value="MFC4836702.1"/>
    <property type="molecule type" value="Genomic_DNA"/>
</dbReference>
<reference evidence="10" key="1">
    <citation type="journal article" date="2019" name="Int. J. Syst. Evol. Microbiol.">
        <title>The Global Catalogue of Microorganisms (GCM) 10K type strain sequencing project: providing services to taxonomists for standard genome sequencing and annotation.</title>
        <authorList>
            <consortium name="The Broad Institute Genomics Platform"/>
            <consortium name="The Broad Institute Genome Sequencing Center for Infectious Disease"/>
            <person name="Wu L."/>
            <person name="Ma J."/>
        </authorList>
    </citation>
    <scope>NUCLEOTIDE SEQUENCE [LARGE SCALE GENOMIC DNA]</scope>
    <source>
        <strain evidence="10">CCUG 50347</strain>
    </source>
</reference>
<keyword evidence="10" id="KW-1185">Reference proteome</keyword>
<keyword evidence="7" id="KW-0411">Iron-sulfur</keyword>
<keyword evidence="6" id="KW-0408">Iron</keyword>
<evidence type="ECO:0000256" key="3">
    <source>
        <dbReference type="ARBA" id="ARBA00022723"/>
    </source>
</evidence>
<dbReference type="Pfam" id="PF02754">
    <property type="entry name" value="CCG"/>
    <property type="match status" value="1"/>
</dbReference>
<evidence type="ECO:0000256" key="6">
    <source>
        <dbReference type="ARBA" id="ARBA00023004"/>
    </source>
</evidence>
<dbReference type="SUPFAM" id="SSF56176">
    <property type="entry name" value="FAD-binding/transporter-associated domain-like"/>
    <property type="match status" value="1"/>
</dbReference>
<evidence type="ECO:0000256" key="4">
    <source>
        <dbReference type="ARBA" id="ARBA00022827"/>
    </source>
</evidence>
<sequence length="985" mass="106687">MATVDLAPPRTRPRTAEENLERALADRVDGEVRFDAGSRATYAVDSSNYRQVPIGVVVPRTIDAGVEALAVCREHDVPVLSRGGGTSLAGQCCNAAVVIDWSKYCTRIVSVDEDARTCVVEPGIKLDDLNAALPGRLIFGPKPATHVSCTLGGMIGNNSCGSTAQTFGKVADNVRRLEVLTYDGLRMWVGPTSEQEYATIQAEGGRRAEIYRGLRAIAADHAALVAERFPDIPRRVSGYNLDDLLPGPNADGTGLDLARALVGSESTLVTVLHAELDLVVEARHTALVVLGFDDIVASARCVDTILPHRPHFLECIDRVIVEFQRFRGVHPRAMAAMPEGQSWLMVQIRDDDPARVAVRTEALTADLREHGPSILTVTDPAEQAELFSIRESALAVSARDPRTGQDNYEGWEDAALPTARLADYLAEWVALLEEYGYSEGTAIYGHFGHGCIHTRIPFELGSTAGVAAYRSFMERSADLCVKYGGSLSGEHGDGQSRGELLERMYGPELVAAFESVKALLDPRNRMNPGKVVHPFRLDEHLQIGPDYDPAEPASAFSYPSDDGRFTRAVERCIGVGRCRRTEGEVMCPSYRATGEEHHSTRGRARLLWEMLRGHEDSPITDGWRSTEVRDALDLCLACKGCLSDCPVNVDMATYKAEFLHHHYGGRQWRRPRSHLSMGWLPALARLASPVAPLVNRIMSSRAAGLLKRAGGIDERRAIPAFATPRFTHWFRERGSRGSGERGEVLLWPDTFTEFLHPRAGADAVRVLEAAGFTVRVPEQELCCGLTWVTTGQLDVAARVLGRTLDALAPAVGDGMPIVGLEPSCTAVFTDDAPNLLPGPRADAIAAATTTLGRLLAECAPDWAPPGLAGREVMVQQHCHQHATGGYGAETDVLRRAGAEVEVLDSGCCGLAGNFGFEQGHYEVSVACGEAVLLPRVRGADAGTAVIADGFSCRTQIDQLTERRGDHLASLLASGLPDDEFLPWPS</sequence>
<dbReference type="Pfam" id="PF02913">
    <property type="entry name" value="FAD-oxidase_C"/>
    <property type="match status" value="1"/>
</dbReference>
<evidence type="ECO:0000256" key="7">
    <source>
        <dbReference type="ARBA" id="ARBA00023014"/>
    </source>
</evidence>